<gene>
    <name evidence="1" type="ORF">F4556_001312</name>
</gene>
<proteinExistence type="predicted"/>
<accession>A0A7W7WFH3</accession>
<evidence type="ECO:0000313" key="2">
    <source>
        <dbReference type="Proteomes" id="UP000573327"/>
    </source>
</evidence>
<organism evidence="1 2">
    <name type="scientific">Kitasatospora gansuensis</name>
    <dbReference type="NCBI Taxonomy" id="258050"/>
    <lineage>
        <taxon>Bacteria</taxon>
        <taxon>Bacillati</taxon>
        <taxon>Actinomycetota</taxon>
        <taxon>Actinomycetes</taxon>
        <taxon>Kitasatosporales</taxon>
        <taxon>Streptomycetaceae</taxon>
        <taxon>Kitasatospora</taxon>
    </lineage>
</organism>
<comment type="caution">
    <text evidence="1">The sequence shown here is derived from an EMBL/GenBank/DDBJ whole genome shotgun (WGS) entry which is preliminary data.</text>
</comment>
<protein>
    <recommendedName>
        <fullName evidence="3">DNA-binding protein</fullName>
    </recommendedName>
</protein>
<sequence>MLDCQGLALAVASDPLVMARLEHAQTHGARIVVSTLTLIEAMNPQHSQPRWDFVISRLNVEEVTHQHTQHAMALLKTAGLHGHRYAIDAVVAATAMAQPGPVRLLTSDVDDMAKLCDKRVLLVAV</sequence>
<dbReference type="Gene3D" id="3.40.50.1010">
    <property type="entry name" value="5'-nuclease"/>
    <property type="match status" value="1"/>
</dbReference>
<reference evidence="1 2" key="1">
    <citation type="submission" date="2020-08" db="EMBL/GenBank/DDBJ databases">
        <title>Sequencing the genomes of 1000 actinobacteria strains.</title>
        <authorList>
            <person name="Klenk H.-P."/>
        </authorList>
    </citation>
    <scope>NUCLEOTIDE SEQUENCE [LARGE SCALE GENOMIC DNA]</scope>
    <source>
        <strain evidence="1 2">DSM 44786</strain>
    </source>
</reference>
<dbReference type="Proteomes" id="UP000573327">
    <property type="component" value="Unassembled WGS sequence"/>
</dbReference>
<dbReference type="RefSeq" id="WP_313068188.1">
    <property type="nucleotide sequence ID" value="NZ_JACHJR010000001.1"/>
</dbReference>
<evidence type="ECO:0008006" key="3">
    <source>
        <dbReference type="Google" id="ProtNLM"/>
    </source>
</evidence>
<dbReference type="AlphaFoldDB" id="A0A7W7WFH3"/>
<evidence type="ECO:0000313" key="1">
    <source>
        <dbReference type="EMBL" id="MBB4945777.1"/>
    </source>
</evidence>
<dbReference type="SUPFAM" id="SSF88723">
    <property type="entry name" value="PIN domain-like"/>
    <property type="match status" value="1"/>
</dbReference>
<name>A0A7W7WFH3_9ACTN</name>
<dbReference type="EMBL" id="JACHJR010000001">
    <property type="protein sequence ID" value="MBB4945777.1"/>
    <property type="molecule type" value="Genomic_DNA"/>
</dbReference>
<dbReference type="InterPro" id="IPR029060">
    <property type="entry name" value="PIN-like_dom_sf"/>
</dbReference>
<keyword evidence="2" id="KW-1185">Reference proteome</keyword>